<evidence type="ECO:0000313" key="2">
    <source>
        <dbReference type="Proteomes" id="UP000270094"/>
    </source>
</evidence>
<evidence type="ECO:0008006" key="3">
    <source>
        <dbReference type="Google" id="ProtNLM"/>
    </source>
</evidence>
<protein>
    <recommendedName>
        <fullName evidence="3">Ectonucleotide pyrophosphatase/phosphodiesterase family member 4</fullName>
    </recommendedName>
</protein>
<accession>A0A3P7JIW3</accession>
<reference evidence="1 2" key="1">
    <citation type="submission" date="2018-11" db="EMBL/GenBank/DDBJ databases">
        <authorList>
            <consortium name="Pathogen Informatics"/>
        </authorList>
    </citation>
    <scope>NUCLEOTIDE SEQUENCE [LARGE SCALE GENOMIC DNA]</scope>
</reference>
<dbReference type="PANTHER" id="PTHR10151:SF114">
    <property type="entry name" value="ECTONUCLEOTIDE PYROPHOSPHATASE_PHOSPHODIESTERASE C27A7.3"/>
    <property type="match status" value="1"/>
</dbReference>
<dbReference type="Gene3D" id="3.40.720.10">
    <property type="entry name" value="Alkaline Phosphatase, subunit A"/>
    <property type="match status" value="1"/>
</dbReference>
<sequence>MAWISVSKWLKLDEDKRPGLIMVYNMEPDNTGHNTQGPELDEAIKSVDKSLERFFKHLKDEGILGCVNIVIVSDHGWYSLKVFF</sequence>
<evidence type="ECO:0000313" key="1">
    <source>
        <dbReference type="EMBL" id="VDM76087.1"/>
    </source>
</evidence>
<dbReference type="GO" id="GO:0016529">
    <property type="term" value="C:sarcoplasmic reticulum"/>
    <property type="evidence" value="ECO:0007669"/>
    <property type="project" value="TreeGrafter"/>
</dbReference>
<dbReference type="InterPro" id="IPR017850">
    <property type="entry name" value="Alkaline_phosphatase_core_sf"/>
</dbReference>
<organism evidence="1 2">
    <name type="scientific">Strongylus vulgaris</name>
    <name type="common">Blood worm</name>
    <dbReference type="NCBI Taxonomy" id="40348"/>
    <lineage>
        <taxon>Eukaryota</taxon>
        <taxon>Metazoa</taxon>
        <taxon>Ecdysozoa</taxon>
        <taxon>Nematoda</taxon>
        <taxon>Chromadorea</taxon>
        <taxon>Rhabditida</taxon>
        <taxon>Rhabditina</taxon>
        <taxon>Rhabditomorpha</taxon>
        <taxon>Strongyloidea</taxon>
        <taxon>Strongylidae</taxon>
        <taxon>Strongylus</taxon>
    </lineage>
</organism>
<dbReference type="Proteomes" id="UP000270094">
    <property type="component" value="Unassembled WGS sequence"/>
</dbReference>
<dbReference type="PANTHER" id="PTHR10151">
    <property type="entry name" value="ECTONUCLEOTIDE PYROPHOSPHATASE/PHOSPHODIESTERASE"/>
    <property type="match status" value="1"/>
</dbReference>
<dbReference type="OrthoDB" id="415411at2759"/>
<gene>
    <name evidence="1" type="ORF">SVUK_LOCUS11085</name>
</gene>
<dbReference type="InterPro" id="IPR002591">
    <property type="entry name" value="Phosphodiest/P_Trfase"/>
</dbReference>
<keyword evidence="2" id="KW-1185">Reference proteome</keyword>
<dbReference type="EMBL" id="UYYB01096326">
    <property type="protein sequence ID" value="VDM76087.1"/>
    <property type="molecule type" value="Genomic_DNA"/>
</dbReference>
<proteinExistence type="predicted"/>
<dbReference type="Pfam" id="PF01663">
    <property type="entry name" value="Phosphodiest"/>
    <property type="match status" value="1"/>
</dbReference>
<dbReference type="GO" id="GO:0031674">
    <property type="term" value="C:I band"/>
    <property type="evidence" value="ECO:0007669"/>
    <property type="project" value="TreeGrafter"/>
</dbReference>
<dbReference type="GO" id="GO:0055120">
    <property type="term" value="C:striated muscle dense body"/>
    <property type="evidence" value="ECO:0007669"/>
    <property type="project" value="TreeGrafter"/>
</dbReference>
<dbReference type="AlphaFoldDB" id="A0A3P7JIW3"/>
<name>A0A3P7JIW3_STRVU</name>
<dbReference type="SUPFAM" id="SSF53649">
    <property type="entry name" value="Alkaline phosphatase-like"/>
    <property type="match status" value="1"/>
</dbReference>